<dbReference type="STRING" id="1305764.R9P3M4"/>
<feature type="domain" description="OST48 N-terminal" evidence="9">
    <location>
        <begin position="42"/>
        <end position="237"/>
    </location>
</feature>
<evidence type="ECO:0000256" key="1">
    <source>
        <dbReference type="ARBA" id="ARBA00004479"/>
    </source>
</evidence>
<dbReference type="InterPro" id="IPR055457">
    <property type="entry name" value="OST48_N"/>
</dbReference>
<dbReference type="RefSeq" id="XP_012189471.1">
    <property type="nucleotide sequence ID" value="XM_012334081.1"/>
</dbReference>
<keyword evidence="11" id="KW-0808">Transferase</keyword>
<gene>
    <name evidence="11" type="ORF">PHSY_003462</name>
</gene>
<feature type="domain" description="OST48 middle" evidence="10">
    <location>
        <begin position="408"/>
        <end position="561"/>
    </location>
</feature>
<dbReference type="Pfam" id="PF03345">
    <property type="entry name" value="OST48_N"/>
    <property type="match status" value="1"/>
</dbReference>
<organism evidence="11 12">
    <name type="scientific">Pseudozyma hubeiensis (strain SY62)</name>
    <name type="common">Yeast</name>
    <dbReference type="NCBI Taxonomy" id="1305764"/>
    <lineage>
        <taxon>Eukaryota</taxon>
        <taxon>Fungi</taxon>
        <taxon>Dikarya</taxon>
        <taxon>Basidiomycota</taxon>
        <taxon>Ustilaginomycotina</taxon>
        <taxon>Ustilaginomycetes</taxon>
        <taxon>Ustilaginales</taxon>
        <taxon>Ustilaginaceae</taxon>
        <taxon>Pseudozyma</taxon>
    </lineage>
</organism>
<sequence>MLLNTRRHRSRPLTSLLSLLLLVSLALFSTLASALPSSTGDRILVVVDQIAHNTYSNFFASLTSRGYKVDFKAPRDAKPQLVQHDVLSYDHLILLSPASKSLAADISPQQLVEYLKIGGNMIVGLDSSASEMQRDLAREFSLEFEERGSALVDHFRYSGQHDAGNHTAVLVGGEKSAEGLSTGGLVQNVNVFSDETLRAAKNTPFLYRGIAHRVGANPLAFPLILPPATSYSSEVPALVKEQDAVVESTSYSTPPPVTVTTTKIVDGETHTTQVLSTPRAVPTVVKNKSASKLGKNGWVAKNRNSLDPLESRKELVAGLATSSSSNALVSLVSGFQLASNSARAVFLGSTELLSDAFFSDTQSGYVNKLVAADLSAWAFQEKSVLKVVATHHHRVKSGPSDTREDYEETEAGNKMYRIKDHVFYSVDLVQHHPQLGFIPADSSLDLQVSFQMLDPYITAHLTPLSASNFTHTSSPASSTSESEAFTRFATTFQVPDRHGVFTFVLDFKRPGLSFLHAKDTAPVRPFNHDEYPRFLSSSWPYIAGALSTSVGFLVFSAIWLTIRDDPPTGKKNN</sequence>
<feature type="transmembrane region" description="Helical" evidence="8">
    <location>
        <begin position="539"/>
        <end position="562"/>
    </location>
</feature>
<dbReference type="InterPro" id="IPR005013">
    <property type="entry name" value="DDOST_48_kDa_subunit"/>
</dbReference>
<evidence type="ECO:0000256" key="6">
    <source>
        <dbReference type="ARBA" id="ARBA00022989"/>
    </source>
</evidence>
<feature type="signal peptide" evidence="8">
    <location>
        <begin position="1"/>
        <end position="34"/>
    </location>
</feature>
<keyword evidence="4 8" id="KW-0812">Transmembrane</keyword>
<name>R9P3M4_PSEHS</name>
<protein>
    <recommendedName>
        <fullName evidence="8">Dolichyl-diphosphooligosaccharide--protein glycosyltransferase subunit WBP1</fullName>
        <shortName evidence="8">Oligosaccharyl transferase subunit WBP1</shortName>
    </recommendedName>
</protein>
<dbReference type="GO" id="GO:0008250">
    <property type="term" value="C:oligosaccharyltransferase complex"/>
    <property type="evidence" value="ECO:0007669"/>
    <property type="project" value="TreeGrafter"/>
</dbReference>
<dbReference type="PANTHER" id="PTHR10830:SF0">
    <property type="entry name" value="DOLICHYL-DIPHOSPHOOLIGOSACCHARIDE--PROTEIN GLYCOSYLTRANSFERASE 48 KDA SUBUNIT"/>
    <property type="match status" value="1"/>
</dbReference>
<comment type="similarity">
    <text evidence="3 8">Belongs to the DDOST 48 kDa subunit family.</text>
</comment>
<reference evidence="12" key="1">
    <citation type="journal article" date="2013" name="Genome Announc.">
        <title>Draft genome sequence of the basidiomycetous yeast-like fungus Pseudozyma hubeiensis SY62, which produces an abundant amount of the biosurfactant mannosylerythritol lipids.</title>
        <authorList>
            <person name="Konishi M."/>
            <person name="Hatada Y."/>
            <person name="Horiuchi J."/>
        </authorList>
    </citation>
    <scope>NUCLEOTIDE SEQUENCE [LARGE SCALE GENOMIC DNA]</scope>
    <source>
        <strain evidence="12">SY62</strain>
    </source>
</reference>
<evidence type="ECO:0000313" key="12">
    <source>
        <dbReference type="Proteomes" id="UP000014071"/>
    </source>
</evidence>
<dbReference type="GO" id="GO:0018279">
    <property type="term" value="P:protein N-linked glycosylation via asparagine"/>
    <property type="evidence" value="ECO:0007669"/>
    <property type="project" value="UniProtKB-UniRule"/>
</dbReference>
<comment type="subunit">
    <text evidence="8">Component of the oligosaccharyltransferase (OST) complex.</text>
</comment>
<dbReference type="GO" id="GO:0016740">
    <property type="term" value="F:transferase activity"/>
    <property type="evidence" value="ECO:0007669"/>
    <property type="project" value="UniProtKB-KW"/>
</dbReference>
<dbReference type="InterPro" id="IPR055459">
    <property type="entry name" value="OST48_MD"/>
</dbReference>
<keyword evidence="8" id="KW-0732">Signal</keyword>
<evidence type="ECO:0000256" key="8">
    <source>
        <dbReference type="RuleBase" id="RU361142"/>
    </source>
</evidence>
<evidence type="ECO:0000259" key="10">
    <source>
        <dbReference type="Pfam" id="PF23358"/>
    </source>
</evidence>
<dbReference type="HOGENOM" id="CLU_031804_1_0_1"/>
<dbReference type="eggNOG" id="KOG2754">
    <property type="taxonomic scope" value="Eukaryota"/>
</dbReference>
<evidence type="ECO:0000256" key="4">
    <source>
        <dbReference type="ARBA" id="ARBA00022692"/>
    </source>
</evidence>
<dbReference type="Proteomes" id="UP000014071">
    <property type="component" value="Unassembled WGS sequence"/>
</dbReference>
<evidence type="ECO:0000256" key="2">
    <source>
        <dbReference type="ARBA" id="ARBA00004922"/>
    </source>
</evidence>
<evidence type="ECO:0000256" key="3">
    <source>
        <dbReference type="ARBA" id="ARBA00008743"/>
    </source>
</evidence>
<evidence type="ECO:0000256" key="7">
    <source>
        <dbReference type="ARBA" id="ARBA00023136"/>
    </source>
</evidence>
<comment type="pathway">
    <text evidence="2 8">Protein modification; protein glycosylation.</text>
</comment>
<evidence type="ECO:0000256" key="5">
    <source>
        <dbReference type="ARBA" id="ARBA00022824"/>
    </source>
</evidence>
<evidence type="ECO:0000313" key="11">
    <source>
        <dbReference type="EMBL" id="GAC95884.1"/>
    </source>
</evidence>
<keyword evidence="7 8" id="KW-0472">Membrane</keyword>
<keyword evidence="6 8" id="KW-1133">Transmembrane helix</keyword>
<keyword evidence="5 8" id="KW-0256">Endoplasmic reticulum</keyword>
<dbReference type="EMBL" id="DF238799">
    <property type="protein sequence ID" value="GAC95884.1"/>
    <property type="molecule type" value="Genomic_DNA"/>
</dbReference>
<dbReference type="GeneID" id="24108750"/>
<evidence type="ECO:0000259" key="9">
    <source>
        <dbReference type="Pfam" id="PF03345"/>
    </source>
</evidence>
<comment type="function">
    <text evidence="8">Subunit of the oligosaccharyl transferase (OST) complex that catalyzes the initial transfer of a defined glycan (Glc(3)Man(9)GlcNAc(2) in eukaryotes) from the lipid carrier dolichol-pyrophosphate to an asparagine residue within an Asn-X-Ser/Thr consensus motif in nascent polypeptide chains, the first step in protein N-glycosylation. N-glycosylation occurs cotranslationally and the complex associates with the Sec61 complex at the channel-forming translocon complex that mediates protein translocation across the endoplasmic reticulum (ER).</text>
</comment>
<feature type="chain" id="PRO_5005146027" description="Dolichyl-diphosphooligosaccharide--protein glycosyltransferase subunit WBP1" evidence="8">
    <location>
        <begin position="35"/>
        <end position="573"/>
    </location>
</feature>
<dbReference type="AlphaFoldDB" id="R9P3M4"/>
<proteinExistence type="inferred from homology"/>
<dbReference type="PANTHER" id="PTHR10830">
    <property type="entry name" value="DOLICHYL-DIPHOSPHOOLIGOSACCHARIDE--PROTEIN GLYCOSYLTRANSFERASE 48 KDA SUBUNIT"/>
    <property type="match status" value="1"/>
</dbReference>
<dbReference type="OrthoDB" id="29105at2759"/>
<keyword evidence="12" id="KW-1185">Reference proteome</keyword>
<dbReference type="UniPathway" id="UPA00378"/>
<dbReference type="Pfam" id="PF23358">
    <property type="entry name" value="OST48_MD"/>
    <property type="match status" value="1"/>
</dbReference>
<accession>R9P3M4</accession>
<comment type="subcellular location">
    <subcellularLocation>
        <location evidence="8">Endoplasmic reticulum membrane</location>
        <topology evidence="8">Single-pass type I membrane protein</topology>
    </subcellularLocation>
    <subcellularLocation>
        <location evidence="1">Membrane</location>
        <topology evidence="1">Single-pass type I membrane protein</topology>
    </subcellularLocation>
</comment>